<dbReference type="EMBL" id="MBDO02000008">
    <property type="protein sequence ID" value="RLN69020.1"/>
    <property type="molecule type" value="Genomic_DNA"/>
</dbReference>
<evidence type="ECO:0000313" key="4">
    <source>
        <dbReference type="Proteomes" id="UP000284657"/>
    </source>
</evidence>
<dbReference type="Gene3D" id="2.130.10.10">
    <property type="entry name" value="YVTN repeat-like/Quinoprotein amine dehydrogenase"/>
    <property type="match status" value="1"/>
</dbReference>
<sequence>MDSKVWQRAVADLNPPGVPNSFRHAKNQQNIASVLLRREFGGSRRQKTVRAIGDDRIESFWAESESASKAFKFGMFAFICRMFWDIETGRCLYVSTLRHAIISISFHPSGDILAIATHLSTYRNV</sequence>
<dbReference type="AlphaFoldDB" id="A0A3F2S2J2"/>
<evidence type="ECO:0000313" key="3">
    <source>
        <dbReference type="Proteomes" id="UP000277300"/>
    </source>
</evidence>
<dbReference type="SUPFAM" id="SSF69322">
    <property type="entry name" value="Tricorn protease domain 2"/>
    <property type="match status" value="1"/>
</dbReference>
<dbReference type="Proteomes" id="UP000277300">
    <property type="component" value="Unassembled WGS sequence"/>
</dbReference>
<dbReference type="Proteomes" id="UP000284657">
    <property type="component" value="Unassembled WGS sequence"/>
</dbReference>
<dbReference type="OrthoDB" id="6363363at2759"/>
<evidence type="ECO:0000313" key="2">
    <source>
        <dbReference type="EMBL" id="RLN69020.1"/>
    </source>
</evidence>
<gene>
    <name evidence="1" type="ORF">BBJ29_000031</name>
    <name evidence="2" type="ORF">BBP00_00000650</name>
</gene>
<accession>A0A3F2S2J2</accession>
<reference evidence="3 4" key="1">
    <citation type="submission" date="2018-07" db="EMBL/GenBank/DDBJ databases">
        <title>Genome sequencing of oomycete isolates from Chile give support for New Zealand origin for Phytophthora kernoviae and make available the first Nothophytophthora sp. genome.</title>
        <authorList>
            <person name="Studholme D.J."/>
            <person name="Sanfuentes E."/>
            <person name="Panda P."/>
            <person name="Hill R."/>
            <person name="Sambles C."/>
            <person name="Grant M."/>
            <person name="Williams N.M."/>
            <person name="Mcdougal R.L."/>
        </authorList>
    </citation>
    <scope>NUCLEOTIDE SEQUENCE [LARGE SCALE GENOMIC DNA]</scope>
    <source>
        <strain evidence="2">Chile6</strain>
        <strain evidence="1">Chile7</strain>
    </source>
</reference>
<organism evidence="2 3">
    <name type="scientific">Phytophthora kernoviae</name>
    <dbReference type="NCBI Taxonomy" id="325452"/>
    <lineage>
        <taxon>Eukaryota</taxon>
        <taxon>Sar</taxon>
        <taxon>Stramenopiles</taxon>
        <taxon>Oomycota</taxon>
        <taxon>Peronosporomycetes</taxon>
        <taxon>Peronosporales</taxon>
        <taxon>Peronosporaceae</taxon>
        <taxon>Phytophthora</taxon>
    </lineage>
</organism>
<proteinExistence type="predicted"/>
<name>A0A3F2S2J2_9STRA</name>
<evidence type="ECO:0000313" key="1">
    <source>
        <dbReference type="EMBL" id="RLN66789.1"/>
    </source>
</evidence>
<dbReference type="InterPro" id="IPR015943">
    <property type="entry name" value="WD40/YVTN_repeat-like_dom_sf"/>
</dbReference>
<protein>
    <submittedName>
        <fullName evidence="2">Uncharacterized protein</fullName>
    </submittedName>
</protein>
<comment type="caution">
    <text evidence="2">The sequence shown here is derived from an EMBL/GenBank/DDBJ whole genome shotgun (WGS) entry which is preliminary data.</text>
</comment>
<dbReference type="EMBL" id="MBAD02000500">
    <property type="protein sequence ID" value="RLN66789.1"/>
    <property type="molecule type" value="Genomic_DNA"/>
</dbReference>